<dbReference type="SUPFAM" id="SSF55144">
    <property type="entry name" value="LigT-like"/>
    <property type="match status" value="1"/>
</dbReference>
<evidence type="ECO:0000313" key="1">
    <source>
        <dbReference type="EMBL" id="ALY10553.1"/>
    </source>
</evidence>
<dbReference type="RefSeq" id="YP_009604043.1">
    <property type="nucleotide sequence ID" value="NC_041961.1"/>
</dbReference>
<dbReference type="GO" id="GO:0008233">
    <property type="term" value="F:peptidase activity"/>
    <property type="evidence" value="ECO:0007669"/>
    <property type="project" value="UniProtKB-KW"/>
</dbReference>
<sequence length="833" mass="89284">MITTFSASAEEFAATRRKVISDIEASLRGDVAEALSRVGLPSWQRQIVVAALDIFDVTARAEVDSWNQVIDDLRDAFEMELETTLKATKEVPVESREKQVEAITRWVSQMSHNAAMEAATTSDTSSEVGLEWVCMEDSDVRAPHREAHGQTVPTGEAFEVGGEKLMYPGQPVGDPANWMNCRCVARPTMLAGFTGKTITAAATAGQGNASDPGVADGETPDAAVVVLLPRVEDPITAMASGTHPHCTLLYLGDGEVDLGPLKSIVESVAASFNPLMTDKVSGRATLGADEADVLLLDASASGIIRAALMAEDGVLELLEMQEQYPAWIPHLTVGYPEAAAEHVDPPQDVTYDTLSIWRGNEIYDYPLGGAVPEKKSPGVQEVKDGFAAALDPAAPIKDAEPIEAEAPADTPAEPALRPWHGVIAPEAAPSGDKRQFAERALSSRSLPLPLKAMFVDDEGHKGSVVVGRIDNVYRKNGLILADGVWDNSPEADRAFEMIERKMWRGVSVDLDAIDVDLSNMDDAEVMEFLAGRISSATVCAIPAFAQAFVANGGWENFDEATAPNAAMNEIPDWPAPSALVAAAVLAPRKLSVDYFKNPMLDGPTPMTLGEDGHIFGHLAEWGACHIGFEVCTTAPPSATDYAYFLTGQVFTDAGPVAVGQITLGKPDTGGHAPDGISMRATIAHYDRTGTAVADITVGEDDFGIWFSGKLRNRVTEDQLHELFAASLSGDWREVRFRGQSSMEMCAALAVNVPGFGIPRTSFAMDGERQVSLVAAGVLQPKKDKDGLDPEFARQMDLYLASNARKEEAAALAKELRSLEYSTILNDFSLLEGK</sequence>
<dbReference type="OrthoDB" id="484at10239"/>
<name>A0A0U3TN74_9CAUD</name>
<dbReference type="GO" id="GO:0006508">
    <property type="term" value="P:proteolysis"/>
    <property type="evidence" value="ECO:0007669"/>
    <property type="project" value="UniProtKB-KW"/>
</dbReference>
<reference evidence="1 2" key="1">
    <citation type="submission" date="2015-11" db="EMBL/GenBank/DDBJ databases">
        <authorList>
            <person name="Menninger J.E."/>
            <person name="Lamey M.E."/>
            <person name="Lindemann J.M."/>
            <person name="Martynyuk T."/>
            <person name="Mele F.E."/>
            <person name="Nabua C.T."/>
            <person name="Napoli C.K."/>
            <person name="Santiago L.M."/>
            <person name="Sweetman A.T."/>
            <person name="Weinstein J.L."/>
            <person name="Barrett N.A."/>
            <person name="Buerkert T.R."/>
            <person name="Cautela J.A."/>
            <person name="Egan M.S."/>
            <person name="Erb J.E."/>
            <person name="Garrigan K.E."/>
            <person name="Hagan D.J."/>
            <person name="Hartwell M.C."/>
            <person name="Hyduchak K.M."/>
            <person name="Jacob A.E."/>
            <person name="DeNigris D.M."/>
            <person name="London S.C."/>
            <person name="King-Smith C."/>
            <person name="Lee-Soety J.Y."/>
            <person name="Bradley K.W."/>
            <person name="Asai D.J."/>
            <person name="Bowman C.A."/>
            <person name="Russell D.A."/>
            <person name="Pope W.H."/>
            <person name="Jacobs-Sera D."/>
            <person name="Hendrix R.W."/>
            <person name="Hatfull G.F."/>
        </authorList>
    </citation>
    <scope>NUCLEOTIDE SEQUENCE [LARGE SCALE GENOMIC DNA]</scope>
</reference>
<keyword evidence="2" id="KW-1185">Reference proteome</keyword>
<keyword evidence="1" id="KW-0645">Protease</keyword>
<proteinExistence type="predicted"/>
<dbReference type="GeneID" id="40079933"/>
<dbReference type="KEGG" id="vg:40079933"/>
<evidence type="ECO:0000313" key="2">
    <source>
        <dbReference type="Proteomes" id="UP000224284"/>
    </source>
</evidence>
<gene>
    <name evidence="1" type="primary">18</name>
    <name evidence="1" type="ORF">TANK_18</name>
</gene>
<accession>A0A0U3TN74</accession>
<dbReference type="Proteomes" id="UP000224284">
    <property type="component" value="Segment"/>
</dbReference>
<protein>
    <submittedName>
        <fullName evidence="1">Capsid maturation protease</fullName>
    </submittedName>
</protein>
<dbReference type="InterPro" id="IPR009097">
    <property type="entry name" value="Cyclic_Pdiesterase"/>
</dbReference>
<dbReference type="EMBL" id="KU160669">
    <property type="protein sequence ID" value="ALY10553.1"/>
    <property type="molecule type" value="Genomic_DNA"/>
</dbReference>
<organism evidence="1 2">
    <name type="scientific">Arthrobacter phage Tank</name>
    <dbReference type="NCBI Taxonomy" id="1772319"/>
    <lineage>
        <taxon>Viruses</taxon>
        <taxon>Duplodnaviria</taxon>
        <taxon>Heunggongvirae</taxon>
        <taxon>Uroviricota</taxon>
        <taxon>Caudoviricetes</taxon>
        <taxon>Tankvirus</taxon>
        <taxon>Tankvirus tank</taxon>
    </lineage>
</organism>
<keyword evidence="1" id="KW-0378">Hydrolase</keyword>